<dbReference type="PROSITE" id="PS50995">
    <property type="entry name" value="HTH_MARR_2"/>
    <property type="match status" value="1"/>
</dbReference>
<dbReference type="GO" id="GO:0003700">
    <property type="term" value="F:DNA-binding transcription factor activity"/>
    <property type="evidence" value="ECO:0007669"/>
    <property type="project" value="InterPro"/>
</dbReference>
<dbReference type="EMBL" id="BOOO01000017">
    <property type="protein sequence ID" value="GII29968.1"/>
    <property type="molecule type" value="Genomic_DNA"/>
</dbReference>
<evidence type="ECO:0000259" key="1">
    <source>
        <dbReference type="PROSITE" id="PS50995"/>
    </source>
</evidence>
<dbReference type="SUPFAM" id="SSF46785">
    <property type="entry name" value="Winged helix' DNA-binding domain"/>
    <property type="match status" value="1"/>
</dbReference>
<dbReference type="PRINTS" id="PR00598">
    <property type="entry name" value="HTHMARR"/>
</dbReference>
<feature type="domain" description="HTH marR-type" evidence="1">
    <location>
        <begin position="23"/>
        <end position="159"/>
    </location>
</feature>
<evidence type="ECO:0000313" key="2">
    <source>
        <dbReference type="EMBL" id="GII29968.1"/>
    </source>
</evidence>
<evidence type="ECO:0000313" key="3">
    <source>
        <dbReference type="Proteomes" id="UP000650628"/>
    </source>
</evidence>
<sequence length="176" mass="19624">MRIMRDDGRVTSAATRRRMSVGELAIWRALVDTTAELRRILGAQLLRDSGVSPADYHVLLALSEANGGRLRSSELAAEIDWERSRLSHHLGRMERRGLIRRDDCSTDSRGAEVSLTEDGARMFRGATAPHALAIKKHFADALTPAQFEALDDILRTLQNHLHPEQAAAITREDLHV</sequence>
<dbReference type="InterPro" id="IPR036388">
    <property type="entry name" value="WH-like_DNA-bd_sf"/>
</dbReference>
<dbReference type="InterPro" id="IPR036390">
    <property type="entry name" value="WH_DNA-bd_sf"/>
</dbReference>
<accession>A0A8J3TP69</accession>
<dbReference type="Pfam" id="PF12802">
    <property type="entry name" value="MarR_2"/>
    <property type="match status" value="1"/>
</dbReference>
<dbReference type="PANTHER" id="PTHR33164:SF99">
    <property type="entry name" value="MARR FAMILY REGULATORY PROTEIN"/>
    <property type="match status" value="1"/>
</dbReference>
<dbReference type="Proteomes" id="UP000650628">
    <property type="component" value="Unassembled WGS sequence"/>
</dbReference>
<dbReference type="GO" id="GO:0006950">
    <property type="term" value="P:response to stress"/>
    <property type="evidence" value="ECO:0007669"/>
    <property type="project" value="TreeGrafter"/>
</dbReference>
<dbReference type="AlphaFoldDB" id="A0A8J3TP69"/>
<organism evidence="2 3">
    <name type="scientific">Planotetraspora mira</name>
    <dbReference type="NCBI Taxonomy" id="58121"/>
    <lineage>
        <taxon>Bacteria</taxon>
        <taxon>Bacillati</taxon>
        <taxon>Actinomycetota</taxon>
        <taxon>Actinomycetes</taxon>
        <taxon>Streptosporangiales</taxon>
        <taxon>Streptosporangiaceae</taxon>
        <taxon>Planotetraspora</taxon>
    </lineage>
</organism>
<comment type="caution">
    <text evidence="2">The sequence shown here is derived from an EMBL/GenBank/DDBJ whole genome shotgun (WGS) entry which is preliminary data.</text>
</comment>
<dbReference type="SMART" id="SM00347">
    <property type="entry name" value="HTH_MARR"/>
    <property type="match status" value="1"/>
</dbReference>
<dbReference type="PANTHER" id="PTHR33164">
    <property type="entry name" value="TRANSCRIPTIONAL REGULATOR, MARR FAMILY"/>
    <property type="match status" value="1"/>
</dbReference>
<name>A0A8J3TP69_9ACTN</name>
<dbReference type="InterPro" id="IPR000835">
    <property type="entry name" value="HTH_MarR-typ"/>
</dbReference>
<reference evidence="2 3" key="1">
    <citation type="submission" date="2021-01" db="EMBL/GenBank/DDBJ databases">
        <title>Whole genome shotgun sequence of Planotetraspora mira NBRC 15435.</title>
        <authorList>
            <person name="Komaki H."/>
            <person name="Tamura T."/>
        </authorList>
    </citation>
    <scope>NUCLEOTIDE SEQUENCE [LARGE SCALE GENOMIC DNA]</scope>
    <source>
        <strain evidence="2 3">NBRC 15435</strain>
    </source>
</reference>
<keyword evidence="3" id="KW-1185">Reference proteome</keyword>
<dbReference type="Gene3D" id="1.10.10.10">
    <property type="entry name" value="Winged helix-like DNA-binding domain superfamily/Winged helix DNA-binding domain"/>
    <property type="match status" value="1"/>
</dbReference>
<protein>
    <submittedName>
        <fullName evidence="2">MarR family transcriptional regulator</fullName>
    </submittedName>
</protein>
<dbReference type="InterPro" id="IPR039422">
    <property type="entry name" value="MarR/SlyA-like"/>
</dbReference>
<gene>
    <name evidence="2" type="ORF">Pmi06nite_34100</name>
</gene>
<proteinExistence type="predicted"/>